<gene>
    <name evidence="2" type="ORF">LTR36_008941</name>
</gene>
<dbReference type="EMBL" id="JAVFHQ010000062">
    <property type="protein sequence ID" value="KAK4540726.1"/>
    <property type="molecule type" value="Genomic_DNA"/>
</dbReference>
<organism evidence="2 3">
    <name type="scientific">Oleoguttula mirabilis</name>
    <dbReference type="NCBI Taxonomy" id="1507867"/>
    <lineage>
        <taxon>Eukaryota</taxon>
        <taxon>Fungi</taxon>
        <taxon>Dikarya</taxon>
        <taxon>Ascomycota</taxon>
        <taxon>Pezizomycotina</taxon>
        <taxon>Dothideomycetes</taxon>
        <taxon>Dothideomycetidae</taxon>
        <taxon>Mycosphaerellales</taxon>
        <taxon>Teratosphaeriaceae</taxon>
        <taxon>Oleoguttula</taxon>
    </lineage>
</organism>
<dbReference type="Proteomes" id="UP001324427">
    <property type="component" value="Unassembled WGS sequence"/>
</dbReference>
<name>A0AAV9J6V9_9PEZI</name>
<reference evidence="2 3" key="1">
    <citation type="submission" date="2021-11" db="EMBL/GenBank/DDBJ databases">
        <title>Black yeast isolated from Biological Soil Crust.</title>
        <authorList>
            <person name="Kurbessoian T."/>
        </authorList>
    </citation>
    <scope>NUCLEOTIDE SEQUENCE [LARGE SCALE GENOMIC DNA]</scope>
    <source>
        <strain evidence="2 3">CCFEE 5522</strain>
    </source>
</reference>
<sequence length="388" mass="45499">METDFRLLDTVLRTQPRLRQHLHRLRLLTNATQILREQSRPLTALQSDVAAAEAVLLRTAGLSSRRKAQRRHDQAVLQLVAQAQKLDKNWQRNLALERMSSFYDSQMVHATCELKVLGNTTIIRKHGMVLRSNAATGRSMTTPAVTRVQWDYDQSQKKLATQYPKPLTAMIPPDADALAEWQQAQYNYREGRDLYDLMHTWEWQTMELRKHLTSGKVDTEERFNEYIIKEVYRISYSVLAHDEKQFEKAQDKAMRDGLQPVQFLDQDLMIFAEHQDDGKVDSEAPKMRQRIAVAMPDTAMRPRMRRIILWSLKIPYRDFTVSQRAAIPDLMDWDSKSVGLGSSRSQQWNMGQPPSVRRRQRMDDYYDKQKAWRLEANKHYEAHMGRRD</sequence>
<proteinExistence type="predicted"/>
<evidence type="ECO:0000313" key="3">
    <source>
        <dbReference type="Proteomes" id="UP001324427"/>
    </source>
</evidence>
<evidence type="ECO:0000313" key="2">
    <source>
        <dbReference type="EMBL" id="KAK4540726.1"/>
    </source>
</evidence>
<comment type="caution">
    <text evidence="2">The sequence shown here is derived from an EMBL/GenBank/DDBJ whole genome shotgun (WGS) entry which is preliminary data.</text>
</comment>
<dbReference type="AlphaFoldDB" id="A0AAV9J6V9"/>
<protein>
    <submittedName>
        <fullName evidence="2">Uncharacterized protein</fullName>
    </submittedName>
</protein>
<feature type="compositionally biased region" description="Polar residues" evidence="1">
    <location>
        <begin position="340"/>
        <end position="352"/>
    </location>
</feature>
<feature type="region of interest" description="Disordered" evidence="1">
    <location>
        <begin position="340"/>
        <end position="361"/>
    </location>
</feature>
<evidence type="ECO:0000256" key="1">
    <source>
        <dbReference type="SAM" id="MobiDB-lite"/>
    </source>
</evidence>
<keyword evidence="3" id="KW-1185">Reference proteome</keyword>
<accession>A0AAV9J6V9</accession>